<dbReference type="AlphaFoldDB" id="A0AAP0CA53"/>
<sequence length="168" mass="18638">MRCKKHITDLSSIHGVCASCLRQRLHRVIVAQEQAEAQSLAQNRCNLNSNPNPNPSFPRSVSPYENRQKSDNNTVNSVAAGVQRANNKPRLNHSLSDQRFYNSPLIAVNTRGCIGGDSISSNKKKKSLIRFSSFSNLFRSNGSRDGDADSKKKTIMPILKKKGTKMPI</sequence>
<proteinExistence type="predicted"/>
<gene>
    <name evidence="2" type="ORF">SSX86_028095</name>
</gene>
<feature type="compositionally biased region" description="Low complexity" evidence="1">
    <location>
        <begin position="44"/>
        <end position="63"/>
    </location>
</feature>
<organism evidence="2 3">
    <name type="scientific">Deinandra increscens subsp. villosa</name>
    <dbReference type="NCBI Taxonomy" id="3103831"/>
    <lineage>
        <taxon>Eukaryota</taxon>
        <taxon>Viridiplantae</taxon>
        <taxon>Streptophyta</taxon>
        <taxon>Embryophyta</taxon>
        <taxon>Tracheophyta</taxon>
        <taxon>Spermatophyta</taxon>
        <taxon>Magnoliopsida</taxon>
        <taxon>eudicotyledons</taxon>
        <taxon>Gunneridae</taxon>
        <taxon>Pentapetalae</taxon>
        <taxon>asterids</taxon>
        <taxon>campanulids</taxon>
        <taxon>Asterales</taxon>
        <taxon>Asteraceae</taxon>
        <taxon>Asteroideae</taxon>
        <taxon>Heliantheae alliance</taxon>
        <taxon>Madieae</taxon>
        <taxon>Madiinae</taxon>
        <taxon>Deinandra</taxon>
    </lineage>
</organism>
<dbReference type="EMBL" id="JBCNJP010000027">
    <property type="protein sequence ID" value="KAK9051468.1"/>
    <property type="molecule type" value="Genomic_DNA"/>
</dbReference>
<accession>A0AAP0CA53</accession>
<protein>
    <submittedName>
        <fullName evidence="2">Uncharacterized protein</fullName>
    </submittedName>
</protein>
<comment type="caution">
    <text evidence="2">The sequence shown here is derived from an EMBL/GenBank/DDBJ whole genome shotgun (WGS) entry which is preliminary data.</text>
</comment>
<evidence type="ECO:0000313" key="3">
    <source>
        <dbReference type="Proteomes" id="UP001408789"/>
    </source>
</evidence>
<feature type="region of interest" description="Disordered" evidence="1">
    <location>
        <begin position="44"/>
        <end position="72"/>
    </location>
</feature>
<dbReference type="PANTHER" id="PTHR35486:SF6">
    <property type="entry name" value="DUF4005 DOMAIN-CONTAINING PROTEIN"/>
    <property type="match status" value="1"/>
</dbReference>
<name>A0AAP0CA53_9ASTR</name>
<evidence type="ECO:0000256" key="1">
    <source>
        <dbReference type="SAM" id="MobiDB-lite"/>
    </source>
</evidence>
<keyword evidence="3" id="KW-1185">Reference proteome</keyword>
<reference evidence="2 3" key="1">
    <citation type="submission" date="2024-04" db="EMBL/GenBank/DDBJ databases">
        <title>The reference genome of an endangered Asteraceae, Deinandra increscens subsp. villosa, native to the Central Coast of California.</title>
        <authorList>
            <person name="Guilliams M."/>
            <person name="Hasenstab-Lehman K."/>
            <person name="Meyer R."/>
            <person name="Mcevoy S."/>
        </authorList>
    </citation>
    <scope>NUCLEOTIDE SEQUENCE [LARGE SCALE GENOMIC DNA]</scope>
    <source>
        <tissue evidence="2">Leaf</tissue>
    </source>
</reference>
<evidence type="ECO:0000313" key="2">
    <source>
        <dbReference type="EMBL" id="KAK9051468.1"/>
    </source>
</evidence>
<dbReference type="PANTHER" id="PTHR35486">
    <property type="entry name" value="EXPRESSED PROTEIN"/>
    <property type="match status" value="1"/>
</dbReference>
<dbReference type="Proteomes" id="UP001408789">
    <property type="component" value="Unassembled WGS sequence"/>
</dbReference>